<protein>
    <recommendedName>
        <fullName evidence="7">Alcohol dehydrogenase 4</fullName>
    </recommendedName>
    <alternativeName>
        <fullName evidence="8">Alcohol dehydrogenase IV</fullName>
    </alternativeName>
</protein>
<feature type="domain" description="Alcohol dehydrogenase iron-type/glycerol dehydrogenase GldA" evidence="11">
    <location>
        <begin position="425"/>
        <end position="593"/>
    </location>
</feature>
<dbReference type="AlphaFoldDB" id="A0A1Q9C6C4"/>
<dbReference type="PANTHER" id="PTHR11496">
    <property type="entry name" value="ALCOHOL DEHYDROGENASE"/>
    <property type="match status" value="1"/>
</dbReference>
<dbReference type="GO" id="GO:0004022">
    <property type="term" value="F:alcohol dehydrogenase (NAD+) activity"/>
    <property type="evidence" value="ECO:0007669"/>
    <property type="project" value="TreeGrafter"/>
</dbReference>
<dbReference type="InterPro" id="IPR001547">
    <property type="entry name" value="Glyco_hydro_5"/>
</dbReference>
<proteinExistence type="inferred from homology"/>
<dbReference type="EMBL" id="LSRX01001607">
    <property type="protein sequence ID" value="OLP78468.1"/>
    <property type="molecule type" value="Genomic_DNA"/>
</dbReference>
<keyword evidence="14" id="KW-1185">Reference proteome</keyword>
<dbReference type="PANTHER" id="PTHR11496:SF102">
    <property type="entry name" value="ALCOHOL DEHYDROGENASE 4"/>
    <property type="match status" value="1"/>
</dbReference>
<organism evidence="13 14">
    <name type="scientific">Symbiodinium microadriaticum</name>
    <name type="common">Dinoflagellate</name>
    <name type="synonym">Zooxanthella microadriatica</name>
    <dbReference type="NCBI Taxonomy" id="2951"/>
    <lineage>
        <taxon>Eukaryota</taxon>
        <taxon>Sar</taxon>
        <taxon>Alveolata</taxon>
        <taxon>Dinophyceae</taxon>
        <taxon>Suessiales</taxon>
        <taxon>Symbiodiniaceae</taxon>
        <taxon>Symbiodinium</taxon>
    </lineage>
</organism>
<dbReference type="GO" id="GO:0006113">
    <property type="term" value="P:fermentation"/>
    <property type="evidence" value="ECO:0007669"/>
    <property type="project" value="UniProtKB-ARBA"/>
</dbReference>
<dbReference type="FunFam" id="1.20.1090.10:FF:000001">
    <property type="entry name" value="Aldehyde-alcohol dehydrogenase"/>
    <property type="match status" value="1"/>
</dbReference>
<dbReference type="SUPFAM" id="SSF56796">
    <property type="entry name" value="Dehydroquinate synthase-like"/>
    <property type="match status" value="1"/>
</dbReference>
<dbReference type="Pfam" id="PF25137">
    <property type="entry name" value="ADH_Fe_C"/>
    <property type="match status" value="1"/>
</dbReference>
<dbReference type="Gene3D" id="1.20.1090.10">
    <property type="entry name" value="Dehydroquinate synthase-like - alpha domain"/>
    <property type="match status" value="1"/>
</dbReference>
<dbReference type="PROSITE" id="PS00913">
    <property type="entry name" value="ADH_IRON_1"/>
    <property type="match status" value="1"/>
</dbReference>
<keyword evidence="6" id="KW-0326">Glycosidase</keyword>
<feature type="transmembrane region" description="Helical" evidence="9">
    <location>
        <begin position="88"/>
        <end position="107"/>
    </location>
</feature>
<dbReference type="SUPFAM" id="SSF51445">
    <property type="entry name" value="(Trans)glycosidases"/>
    <property type="match status" value="1"/>
</dbReference>
<accession>A0A1Q9C6C4</accession>
<dbReference type="FunFam" id="3.40.50.1970:FF:000003">
    <property type="entry name" value="Alcohol dehydrogenase, iron-containing"/>
    <property type="match status" value="1"/>
</dbReference>
<evidence type="ECO:0000313" key="14">
    <source>
        <dbReference type="Proteomes" id="UP000186817"/>
    </source>
</evidence>
<evidence type="ECO:0000256" key="8">
    <source>
        <dbReference type="ARBA" id="ARBA00076695"/>
    </source>
</evidence>
<dbReference type="Gene3D" id="3.40.50.1970">
    <property type="match status" value="1"/>
</dbReference>
<sequence>MTWGTDDAADWKAAAERAGNAVLAANPNLLIVVSALCFCMDLRPVKQYPIQFSVANRLVYETHNYIEFQVATLASNNFFSWAQVNERATWALVVLAALDLLCMWAWYRIGKPWPRKSTLLALVAGWGSFFTAVFAGVSFFGFYFYSMYCSYVAHNYFLPWGIILTVCCLLLLLLGAWAACIGLRIQTSDNCGVVPEVCEDICVGNSDDEKSLSELSDVDPLFRAHKDRIPGFAREPGFESLSIAQEYCLGRKRHLPPPPLPPIWDCGMLLFLQIFMFLAVCTLLAIVLVVFSHLADTFWYMRFVFDTKWGFALAEGFPYTAPVWMGEFGQQVRGSYWLNVLRYLAERDVDFAYWPLNGKKYSEGYFSSSGGFVYWDQPQSGQESQIRELTEAISKDLAGHTTQGAHGLNYHHKSPGDEGTTFFMPSKSLLGEGALRGAVQQIKALGHKKALIVTDAVLVKVGAVKAATDVLTEAGITFAIYDGCQPNPTVSQVEAGLKMIKQESCDFVLSFGGGSPHDCAKAIAITCTNGGDIRAMEGVDKSTQPMLTLVAVNTTAGTGAEMTRFCIITDEERHVKMAIVDWRVTPTLAVNDPKTMIGMPKSLTAATGMDALTHAIEAYVSTISNPVTDACALHAMKLISSYLPTAVEDGKNLKARDMMAYAEFLAGMAFNSASLGYVHAMAHQLGGMYNLPHGVCNAILLGPVQEYNAKYVPHLFIDIAVALGFSEVGEDQDLAVKKALKAIKDLKNRVGIPKRLFQEEPRNLKAFKEVKVEHFPALAGNAMKDACGLTNPHQPTKDEVIALFQAAYDQEDDDVDEVEMLQKQLSAAAARCKDAAALKKAMWLATIVFNSQLRLFSQQALHAERRWEDESFGLLMNDSWSVRHTWKLLDIQALMDSPVKWTPEDYPCVRQKLGSACGY</sequence>
<feature type="transmembrane region" description="Helical" evidence="9">
    <location>
        <begin position="157"/>
        <end position="180"/>
    </location>
</feature>
<dbReference type="Gene3D" id="3.20.20.80">
    <property type="entry name" value="Glycosidases"/>
    <property type="match status" value="2"/>
</dbReference>
<evidence type="ECO:0000256" key="3">
    <source>
        <dbReference type="ARBA" id="ARBA00022801"/>
    </source>
</evidence>
<comment type="similarity">
    <text evidence="2">Belongs to the iron-containing alcohol dehydrogenase family.</text>
</comment>
<comment type="similarity">
    <text evidence="1">Belongs to the glycosyl hydrolase 5 (cellulase A) family.</text>
</comment>
<keyword evidence="9" id="KW-0812">Transmembrane</keyword>
<name>A0A1Q9C6C4_SYMMI</name>
<evidence type="ECO:0000256" key="9">
    <source>
        <dbReference type="SAM" id="Phobius"/>
    </source>
</evidence>
<dbReference type="GO" id="GO:0046872">
    <property type="term" value="F:metal ion binding"/>
    <property type="evidence" value="ECO:0007669"/>
    <property type="project" value="InterPro"/>
</dbReference>
<evidence type="ECO:0000259" key="12">
    <source>
        <dbReference type="Pfam" id="PF25137"/>
    </source>
</evidence>
<gene>
    <name evidence="13" type="primary">yiaY</name>
    <name evidence="13" type="ORF">AK812_SmicGene41344</name>
</gene>
<evidence type="ECO:0000259" key="10">
    <source>
        <dbReference type="Pfam" id="PF00150"/>
    </source>
</evidence>
<feature type="domain" description="Fe-containing alcohol dehydrogenase-like C-terminal" evidence="12">
    <location>
        <begin position="604"/>
        <end position="808"/>
    </location>
</feature>
<dbReference type="InterPro" id="IPR056798">
    <property type="entry name" value="ADH_Fe_C"/>
</dbReference>
<dbReference type="GO" id="GO:0000272">
    <property type="term" value="P:polysaccharide catabolic process"/>
    <property type="evidence" value="ECO:0007669"/>
    <property type="project" value="InterPro"/>
</dbReference>
<dbReference type="CDD" id="cd08188">
    <property type="entry name" value="PDDH"/>
    <property type="match status" value="1"/>
</dbReference>
<evidence type="ECO:0000256" key="5">
    <source>
        <dbReference type="ARBA" id="ARBA00023027"/>
    </source>
</evidence>
<dbReference type="InterPro" id="IPR039697">
    <property type="entry name" value="Alcohol_dehydrogenase_Fe"/>
</dbReference>
<keyword evidence="9" id="KW-1133">Transmembrane helix</keyword>
<reference evidence="13 14" key="1">
    <citation type="submission" date="2016-02" db="EMBL/GenBank/DDBJ databases">
        <title>Genome analysis of coral dinoflagellate symbionts highlights evolutionary adaptations to a symbiotic lifestyle.</title>
        <authorList>
            <person name="Aranda M."/>
            <person name="Li Y."/>
            <person name="Liew Y.J."/>
            <person name="Baumgarten S."/>
            <person name="Simakov O."/>
            <person name="Wilson M."/>
            <person name="Piel J."/>
            <person name="Ashoor H."/>
            <person name="Bougouffa S."/>
            <person name="Bajic V.B."/>
            <person name="Ryu T."/>
            <person name="Ravasi T."/>
            <person name="Bayer T."/>
            <person name="Micklem G."/>
            <person name="Kim H."/>
            <person name="Bhak J."/>
            <person name="Lajeunesse T.C."/>
            <person name="Voolstra C.R."/>
        </authorList>
    </citation>
    <scope>NUCLEOTIDE SEQUENCE [LARGE SCALE GENOMIC DNA]</scope>
    <source>
        <strain evidence="13 14">CCMP2467</strain>
    </source>
</reference>
<evidence type="ECO:0000313" key="13">
    <source>
        <dbReference type="EMBL" id="OLP78468.1"/>
    </source>
</evidence>
<dbReference type="PROSITE" id="PS00060">
    <property type="entry name" value="ADH_IRON_2"/>
    <property type="match status" value="1"/>
</dbReference>
<evidence type="ECO:0000256" key="7">
    <source>
        <dbReference type="ARBA" id="ARBA00074847"/>
    </source>
</evidence>
<comment type="caution">
    <text evidence="13">The sequence shown here is derived from an EMBL/GenBank/DDBJ whole genome shotgun (WGS) entry which is preliminary data.</text>
</comment>
<keyword evidence="3" id="KW-0378">Hydrolase</keyword>
<evidence type="ECO:0000259" key="11">
    <source>
        <dbReference type="Pfam" id="PF00465"/>
    </source>
</evidence>
<feature type="transmembrane region" description="Helical" evidence="9">
    <location>
        <begin position="269"/>
        <end position="291"/>
    </location>
</feature>
<dbReference type="Proteomes" id="UP000186817">
    <property type="component" value="Unassembled WGS sequence"/>
</dbReference>
<keyword evidence="9" id="KW-0472">Membrane</keyword>
<keyword evidence="5" id="KW-0520">NAD</keyword>
<dbReference type="Pfam" id="PF00150">
    <property type="entry name" value="Cellulase"/>
    <property type="match status" value="1"/>
</dbReference>
<evidence type="ECO:0000256" key="6">
    <source>
        <dbReference type="ARBA" id="ARBA00023295"/>
    </source>
</evidence>
<feature type="domain" description="Glycoside hydrolase family 5" evidence="10">
    <location>
        <begin position="3"/>
        <end position="71"/>
    </location>
</feature>
<dbReference type="Pfam" id="PF00465">
    <property type="entry name" value="Fe-ADH"/>
    <property type="match status" value="1"/>
</dbReference>
<dbReference type="InterPro" id="IPR001670">
    <property type="entry name" value="ADH_Fe/GldA"/>
</dbReference>
<dbReference type="OrthoDB" id="339764at2759"/>
<evidence type="ECO:0000256" key="1">
    <source>
        <dbReference type="ARBA" id="ARBA00005641"/>
    </source>
</evidence>
<keyword evidence="4" id="KW-0560">Oxidoreductase</keyword>
<dbReference type="InterPro" id="IPR017853">
    <property type="entry name" value="GH"/>
</dbReference>
<evidence type="ECO:0000256" key="4">
    <source>
        <dbReference type="ARBA" id="ARBA00023002"/>
    </source>
</evidence>
<dbReference type="GO" id="GO:0004553">
    <property type="term" value="F:hydrolase activity, hydrolyzing O-glycosyl compounds"/>
    <property type="evidence" value="ECO:0007669"/>
    <property type="project" value="InterPro"/>
</dbReference>
<dbReference type="InterPro" id="IPR018211">
    <property type="entry name" value="ADH_Fe_CS"/>
</dbReference>
<feature type="transmembrane region" description="Helical" evidence="9">
    <location>
        <begin position="119"/>
        <end position="145"/>
    </location>
</feature>
<evidence type="ECO:0000256" key="2">
    <source>
        <dbReference type="ARBA" id="ARBA00007358"/>
    </source>
</evidence>